<feature type="transmembrane region" description="Helical" evidence="2">
    <location>
        <begin position="74"/>
        <end position="95"/>
    </location>
</feature>
<evidence type="ECO:0000313" key="4">
    <source>
        <dbReference type="Proteomes" id="UP000230638"/>
    </source>
</evidence>
<feature type="compositionally biased region" description="Basic and acidic residues" evidence="1">
    <location>
        <begin position="1"/>
        <end position="10"/>
    </location>
</feature>
<dbReference type="Proteomes" id="UP000230638">
    <property type="component" value="Unassembled WGS sequence"/>
</dbReference>
<comment type="caution">
    <text evidence="3">The sequence shown here is derived from an EMBL/GenBank/DDBJ whole genome shotgun (WGS) entry which is preliminary data.</text>
</comment>
<dbReference type="AlphaFoldDB" id="A0A2H0CUH6"/>
<feature type="region of interest" description="Disordered" evidence="1">
    <location>
        <begin position="1"/>
        <end position="22"/>
    </location>
</feature>
<evidence type="ECO:0000256" key="2">
    <source>
        <dbReference type="SAM" id="Phobius"/>
    </source>
</evidence>
<dbReference type="EMBL" id="PCTL01000016">
    <property type="protein sequence ID" value="PIP73585.1"/>
    <property type="molecule type" value="Genomic_DNA"/>
</dbReference>
<sequence>MEHASSDNDGKSGSPDGGLDRLRKKLYRNEAPPLLAKHRLHEKAYNLPPEWELNRESDELSSDKLMSKPRLTTYILVSSIIFFFIALGVAAYVLLGGGNTVSSKNIGIEIAGPVSVAGGEELSFQISVKNDNALPIEFADLLIEYPPGTRRADNVTEPLLRVRKSLGTIGAGELVNEVVRSVLFGEEQSLRPIAITLEYRVEGSNAIFVKETSYDVTISSSPLRVTVDAVDEVSVNQEITLTVTIESASENIVGDVAVKVEYPFGFEFKEANLTPVFSENTWVLGDMPKGGKKTIRITGVMRGQNEETKVFRIVTGTLSDTDETKIGVAYSTLFEEVSLRQPFLGASLTINGKDAALYVASPSQRIDAMIEWKNTLPVRVTDAVIEVSLVGNAFNPQTVSVSKGIYDSSANVIRWDQRSMPELGSVESGESGSLQFAFLPRSFVADTIVNPYVELALSVRGKRVSETAVPEEVRTFVRRVIRFVSDVQLSARSTYFAGPFANRGPLPPKVETETTYTVIWTIVNSSNDISGANISAILPGYVHWLGVVTPQNERVTYDPDTGIVRWDAGDIPLGTGFSVPAREVAFQVALFPSANHVGKALTILLGSTLVGRDQFADTDIEVPGRALTTSLTTDPSFRRDYDKVVE</sequence>
<reference evidence="3 4" key="1">
    <citation type="submission" date="2017-09" db="EMBL/GenBank/DDBJ databases">
        <title>Depth-based differentiation of microbial function through sediment-hosted aquifers and enrichment of novel symbionts in the deep terrestrial subsurface.</title>
        <authorList>
            <person name="Probst A.J."/>
            <person name="Ladd B."/>
            <person name="Jarett J.K."/>
            <person name="Geller-Mcgrath D.E."/>
            <person name="Sieber C.M."/>
            <person name="Emerson J.B."/>
            <person name="Anantharaman K."/>
            <person name="Thomas B.C."/>
            <person name="Malmstrom R."/>
            <person name="Stieglmeier M."/>
            <person name="Klingl A."/>
            <person name="Woyke T."/>
            <person name="Ryan C.M."/>
            <person name="Banfield J.F."/>
        </authorList>
    </citation>
    <scope>NUCLEOTIDE SEQUENCE [LARGE SCALE GENOMIC DNA]</scope>
    <source>
        <strain evidence="3">CG22_combo_CG10-13_8_21_14_all_47_15</strain>
    </source>
</reference>
<evidence type="ECO:0000313" key="3">
    <source>
        <dbReference type="EMBL" id="PIP73585.1"/>
    </source>
</evidence>
<name>A0A2H0CUH6_9BACT</name>
<organism evidence="3 4">
    <name type="scientific">Candidatus Lloydbacteria bacterium CG22_combo_CG10-13_8_21_14_all_47_15</name>
    <dbReference type="NCBI Taxonomy" id="1974635"/>
    <lineage>
        <taxon>Bacteria</taxon>
        <taxon>Candidatus Lloydiibacteriota</taxon>
    </lineage>
</organism>
<keyword evidence="2" id="KW-1133">Transmembrane helix</keyword>
<evidence type="ECO:0000256" key="1">
    <source>
        <dbReference type="SAM" id="MobiDB-lite"/>
    </source>
</evidence>
<accession>A0A2H0CUH6</accession>
<protein>
    <recommendedName>
        <fullName evidence="5">DUF11 domain-containing protein</fullName>
    </recommendedName>
</protein>
<keyword evidence="2" id="KW-0812">Transmembrane</keyword>
<gene>
    <name evidence="3" type="ORF">COW88_01460</name>
</gene>
<keyword evidence="2" id="KW-0472">Membrane</keyword>
<proteinExistence type="predicted"/>
<evidence type="ECO:0008006" key="5">
    <source>
        <dbReference type="Google" id="ProtNLM"/>
    </source>
</evidence>